<dbReference type="EMBL" id="ACFE01000002">
    <property type="protein sequence ID" value="EEE17631.1"/>
    <property type="molecule type" value="Genomic_DNA"/>
</dbReference>
<comment type="caution">
    <text evidence="1">The sequence shown here is derived from an EMBL/GenBank/DDBJ whole genome shotgun (WGS) entry which is preliminary data.</text>
</comment>
<dbReference type="Proteomes" id="UP000004070">
    <property type="component" value="Unassembled WGS sequence"/>
</dbReference>
<evidence type="ECO:0000313" key="2">
    <source>
        <dbReference type="Proteomes" id="UP000004070"/>
    </source>
</evidence>
<name>B9CLQ4_LANR4</name>
<dbReference type="AlphaFoldDB" id="B9CLQ4"/>
<reference evidence="1 2" key="1">
    <citation type="submission" date="2009-01" db="EMBL/GenBank/DDBJ databases">
        <authorList>
            <person name="Madupu R."/>
            <person name="Sebastian Y."/>
            <person name="Durkin A.S."/>
            <person name="Torralba M."/>
            <person name="Methe B."/>
            <person name="Sutton G.G."/>
            <person name="Strausberg R.L."/>
            <person name="Nelson K.E."/>
        </authorList>
    </citation>
    <scope>NUCLEOTIDE SEQUENCE [LARGE SCALE GENOMIC DNA]</scope>
    <source>
        <strain evidence="1 2">ATCC 49626</strain>
    </source>
</reference>
<proteinExistence type="predicted"/>
<protein>
    <submittedName>
        <fullName evidence="1">Uncharacterized protein</fullName>
    </submittedName>
</protein>
<sequence>MLDLTYLFENKVFAQTNTGQRTVRIRSDCFFSILFTY</sequence>
<evidence type="ECO:0000313" key="1">
    <source>
        <dbReference type="EMBL" id="EEE17631.1"/>
    </source>
</evidence>
<gene>
    <name evidence="1" type="ORF">ATORI0001_1235</name>
</gene>
<accession>B9CLQ4</accession>
<organism evidence="1 2">
    <name type="scientific">Lancefieldella rimae (strain ATCC 49626 / DSM 7090 / CCUG 31168 / NBRC 15546 / VPI D140H-11A)</name>
    <name type="common">Atopobium rimae</name>
    <dbReference type="NCBI Taxonomy" id="553184"/>
    <lineage>
        <taxon>Bacteria</taxon>
        <taxon>Bacillati</taxon>
        <taxon>Actinomycetota</taxon>
        <taxon>Coriobacteriia</taxon>
        <taxon>Coriobacteriales</taxon>
        <taxon>Atopobiaceae</taxon>
        <taxon>Lancefieldella</taxon>
    </lineage>
</organism>